<feature type="transmembrane region" description="Helical" evidence="7">
    <location>
        <begin position="271"/>
        <end position="288"/>
    </location>
</feature>
<feature type="transmembrane region" description="Helical" evidence="7">
    <location>
        <begin position="114"/>
        <end position="130"/>
    </location>
</feature>
<evidence type="ECO:0000256" key="4">
    <source>
        <dbReference type="ARBA" id="ARBA00022989"/>
    </source>
</evidence>
<evidence type="ECO:0000256" key="7">
    <source>
        <dbReference type="SAM" id="Phobius"/>
    </source>
</evidence>
<feature type="transmembrane region" description="Helical" evidence="7">
    <location>
        <begin position="388"/>
        <end position="406"/>
    </location>
</feature>
<feature type="transmembrane region" description="Helical" evidence="7">
    <location>
        <begin position="418"/>
        <end position="436"/>
    </location>
</feature>
<accession>A0A2T0RAR5</accession>
<evidence type="ECO:0000313" key="9">
    <source>
        <dbReference type="EMBL" id="PRY18268.1"/>
    </source>
</evidence>
<sequence length="472" mass="49315">MLVALGFTMVALFMVLIMTKRLTPVVALILVPLCFAVLAGSGTGIGDAVMDQIGTFAPTAALLFFAIVYFGLMIDVGLFDPLIRLILRVCGNSPVRVVIGSAVLAALVSLDGDGSTTFIITVSAMLPLYLRLKLSPVVLTVVANLAAGVMNIIPWGGPTVRAATALGVSPSELFNPMVPSMLAGLVTVVLMAWALGVSEKRRLARQGLELGLELDVDTVQTVETRELVTAGGPARPRSGGGSGGAGGTDGADDGMTRGALDPDRPTLRPKLIWFNGALTVALLVLLGMDVLPLPFLFMVAAAVALLVNFPRPVEQVARIKEHSSSIVSVVSMVFAAAVLTAVLSQTTMDVAMAKWLVDVVPDAWGPHLAVITGVLSMPLTFFLSNDGFYFGVLPILSQAAAEYGISGVEMARASIVGQPVHFTSPLVPAMLLLISLAKVDLADHHRKVIWRAVVLSLVMLVAAVATGVIPLG</sequence>
<name>A0A2T0RAR5_9ACTN</name>
<evidence type="ECO:0000313" key="10">
    <source>
        <dbReference type="Proteomes" id="UP000238083"/>
    </source>
</evidence>
<feature type="transmembrane region" description="Helical" evidence="7">
    <location>
        <begin position="448"/>
        <end position="469"/>
    </location>
</feature>
<evidence type="ECO:0000259" key="8">
    <source>
        <dbReference type="Pfam" id="PF03600"/>
    </source>
</evidence>
<comment type="caution">
    <text evidence="9">The sequence shown here is derived from an EMBL/GenBank/DDBJ whole genome shotgun (WGS) entry which is preliminary data.</text>
</comment>
<keyword evidence="10" id="KW-1185">Reference proteome</keyword>
<evidence type="ECO:0000256" key="5">
    <source>
        <dbReference type="ARBA" id="ARBA00023136"/>
    </source>
</evidence>
<reference evidence="9 10" key="1">
    <citation type="submission" date="2018-03" db="EMBL/GenBank/DDBJ databases">
        <title>Genomic Encyclopedia of Archaeal and Bacterial Type Strains, Phase II (KMG-II): from individual species to whole genera.</title>
        <authorList>
            <person name="Goeker M."/>
        </authorList>
    </citation>
    <scope>NUCLEOTIDE SEQUENCE [LARGE SCALE GENOMIC DNA]</scope>
    <source>
        <strain evidence="9 10">DSM 19711</strain>
    </source>
</reference>
<feature type="transmembrane region" description="Helical" evidence="7">
    <location>
        <begin position="137"/>
        <end position="157"/>
    </location>
</feature>
<organism evidence="9 10">
    <name type="scientific">Kineococcus rhizosphaerae</name>
    <dbReference type="NCBI Taxonomy" id="559628"/>
    <lineage>
        <taxon>Bacteria</taxon>
        <taxon>Bacillati</taxon>
        <taxon>Actinomycetota</taxon>
        <taxon>Actinomycetes</taxon>
        <taxon>Kineosporiales</taxon>
        <taxon>Kineosporiaceae</taxon>
        <taxon>Kineococcus</taxon>
    </lineage>
</organism>
<evidence type="ECO:0000256" key="1">
    <source>
        <dbReference type="ARBA" id="ARBA00004141"/>
    </source>
</evidence>
<keyword evidence="2" id="KW-0813">Transport</keyword>
<keyword evidence="4 7" id="KW-1133">Transmembrane helix</keyword>
<proteinExistence type="predicted"/>
<dbReference type="GO" id="GO:0055085">
    <property type="term" value="P:transmembrane transport"/>
    <property type="evidence" value="ECO:0007669"/>
    <property type="project" value="InterPro"/>
</dbReference>
<comment type="subcellular location">
    <subcellularLocation>
        <location evidence="1">Membrane</location>
        <topology evidence="1">Multi-pass membrane protein</topology>
    </subcellularLocation>
</comment>
<feature type="transmembrane region" description="Helical" evidence="7">
    <location>
        <begin position="294"/>
        <end position="313"/>
    </location>
</feature>
<feature type="transmembrane region" description="Helical" evidence="7">
    <location>
        <begin position="325"/>
        <end position="344"/>
    </location>
</feature>
<dbReference type="Pfam" id="PF03600">
    <property type="entry name" value="CitMHS"/>
    <property type="match status" value="1"/>
</dbReference>
<dbReference type="AlphaFoldDB" id="A0A2T0RAR5"/>
<protein>
    <submittedName>
        <fullName evidence="9">CitMHS family citrate-Mg2+:H+ or citrate-Ca2+:H+ symporter</fullName>
    </submittedName>
</protein>
<feature type="transmembrane region" description="Helical" evidence="7">
    <location>
        <begin position="364"/>
        <end position="383"/>
    </location>
</feature>
<dbReference type="OrthoDB" id="5329450at2"/>
<gene>
    <name evidence="9" type="ORF">CLV37_101513</name>
</gene>
<feature type="transmembrane region" description="Helical" evidence="7">
    <location>
        <begin position="177"/>
        <end position="196"/>
    </location>
</feature>
<dbReference type="RefSeq" id="WP_106206628.1">
    <property type="nucleotide sequence ID" value="NZ_PVZF01000001.1"/>
</dbReference>
<feature type="region of interest" description="Disordered" evidence="6">
    <location>
        <begin position="227"/>
        <end position="260"/>
    </location>
</feature>
<feature type="transmembrane region" description="Helical" evidence="7">
    <location>
        <begin position="56"/>
        <end position="78"/>
    </location>
</feature>
<feature type="compositionally biased region" description="Gly residues" evidence="6">
    <location>
        <begin position="238"/>
        <end position="249"/>
    </location>
</feature>
<dbReference type="EMBL" id="PVZF01000001">
    <property type="protein sequence ID" value="PRY18268.1"/>
    <property type="molecule type" value="Genomic_DNA"/>
</dbReference>
<feature type="domain" description="Citrate transporter-like" evidence="8">
    <location>
        <begin position="14"/>
        <end position="417"/>
    </location>
</feature>
<evidence type="ECO:0000256" key="6">
    <source>
        <dbReference type="SAM" id="MobiDB-lite"/>
    </source>
</evidence>
<keyword evidence="5 7" id="KW-0472">Membrane</keyword>
<dbReference type="InterPro" id="IPR004680">
    <property type="entry name" value="Cit_transptr-like_dom"/>
</dbReference>
<evidence type="ECO:0000256" key="3">
    <source>
        <dbReference type="ARBA" id="ARBA00022692"/>
    </source>
</evidence>
<evidence type="ECO:0000256" key="2">
    <source>
        <dbReference type="ARBA" id="ARBA00022448"/>
    </source>
</evidence>
<dbReference type="GO" id="GO:0016020">
    <property type="term" value="C:membrane"/>
    <property type="evidence" value="ECO:0007669"/>
    <property type="project" value="UniProtKB-SubCell"/>
</dbReference>
<keyword evidence="3 7" id="KW-0812">Transmembrane</keyword>
<dbReference type="Proteomes" id="UP000238083">
    <property type="component" value="Unassembled WGS sequence"/>
</dbReference>